<evidence type="ECO:0000256" key="2">
    <source>
        <dbReference type="ARBA" id="ARBA00005594"/>
    </source>
</evidence>
<evidence type="ECO:0000256" key="11">
    <source>
        <dbReference type="ARBA" id="ARBA00069760"/>
    </source>
</evidence>
<dbReference type="GO" id="GO:0004830">
    <property type="term" value="F:tryptophan-tRNA ligase activity"/>
    <property type="evidence" value="ECO:0007669"/>
    <property type="project" value="UniProtKB-EC"/>
</dbReference>
<dbReference type="GO" id="GO:0005759">
    <property type="term" value="C:mitochondrial matrix"/>
    <property type="evidence" value="ECO:0007669"/>
    <property type="project" value="UniProtKB-SubCell"/>
</dbReference>
<evidence type="ECO:0000256" key="1">
    <source>
        <dbReference type="ARBA" id="ARBA00004305"/>
    </source>
</evidence>
<evidence type="ECO:0000256" key="5">
    <source>
        <dbReference type="ARBA" id="ARBA00022741"/>
    </source>
</evidence>
<evidence type="ECO:0000313" key="14">
    <source>
        <dbReference type="Proteomes" id="UP000093000"/>
    </source>
</evidence>
<dbReference type="Proteomes" id="UP000093000">
    <property type="component" value="Unassembled WGS sequence"/>
</dbReference>
<dbReference type="InterPro" id="IPR050203">
    <property type="entry name" value="Trp-tRNA_synthetase"/>
</dbReference>
<sequence>MHTLIKRSLTKQAAKKVHRVFSGIQPTGTPHLGNYLGALANWARLQEADPITGEIPLNYYSIVDLHAITMPQKPDTLRQAKLEVAATLLACGVDPKRSVLFEQSRVRSHTELAWVFNCITPVGWLGRMTQWKAKMEKGPSAGHAQSLADETLTSGLKMGLFDYPVLQAADILLYKGTHVPVGEDQIQHIELARDIAGVFNKTFGYTFPKPNVIVPPAAKRVMSLREPNSKMSKSDPSDYSRLNLIDSPQLIKSKISKATTDGIRGVTYDPIERPGVSNLLSIYAAMRDIEIEDAVKECADISSTKDFKERVAEAIIERIQPIQSELVRLQKDQGYVRNVLDEGAEKANEVAEETMEQVYKAVGLR</sequence>
<dbReference type="InterPro" id="IPR001412">
    <property type="entry name" value="aa-tRNA-synth_I_CS"/>
</dbReference>
<evidence type="ECO:0000256" key="12">
    <source>
        <dbReference type="RuleBase" id="RU363036"/>
    </source>
</evidence>
<dbReference type="InterPro" id="IPR002306">
    <property type="entry name" value="Trp-tRNA-ligase"/>
</dbReference>
<dbReference type="PANTHER" id="PTHR43766:SF1">
    <property type="entry name" value="TRYPTOPHAN--TRNA LIGASE, MITOCHONDRIAL"/>
    <property type="match status" value="1"/>
</dbReference>
<dbReference type="PRINTS" id="PR01039">
    <property type="entry name" value="TRNASYNTHTRP"/>
</dbReference>
<keyword evidence="6 12" id="KW-0067">ATP-binding</keyword>
<dbReference type="InterPro" id="IPR002305">
    <property type="entry name" value="aa-tRNA-synth_Ic"/>
</dbReference>
<keyword evidence="5 12" id="KW-0547">Nucleotide-binding</keyword>
<proteinExistence type="inferred from homology"/>
<dbReference type="HAMAP" id="MF_00140_B">
    <property type="entry name" value="Trp_tRNA_synth_B"/>
    <property type="match status" value="1"/>
</dbReference>
<keyword evidence="7 12" id="KW-0648">Protein biosynthesis</keyword>
<evidence type="ECO:0000256" key="8">
    <source>
        <dbReference type="ARBA" id="ARBA00023146"/>
    </source>
</evidence>
<evidence type="ECO:0000256" key="7">
    <source>
        <dbReference type="ARBA" id="ARBA00022917"/>
    </source>
</evidence>
<dbReference type="EMBL" id="LUGH01000344">
    <property type="protein sequence ID" value="OBZ85933.1"/>
    <property type="molecule type" value="Genomic_DNA"/>
</dbReference>
<evidence type="ECO:0000313" key="13">
    <source>
        <dbReference type="EMBL" id="OBZ85933.1"/>
    </source>
</evidence>
<comment type="caution">
    <text evidence="13">The sequence shown here is derived from an EMBL/GenBank/DDBJ whole genome shotgun (WGS) entry which is preliminary data.</text>
</comment>
<dbReference type="InterPro" id="IPR024109">
    <property type="entry name" value="Trp-tRNA-ligase_bac-type"/>
</dbReference>
<dbReference type="CDD" id="cd00806">
    <property type="entry name" value="TrpRS_core"/>
    <property type="match status" value="1"/>
</dbReference>
<keyword evidence="4 12" id="KW-0436">Ligase</keyword>
<protein>
    <recommendedName>
        <fullName evidence="11">Tryptophan--tRNA ligase, mitochondrial</fullName>
        <ecNumber evidence="3">6.1.1.2</ecNumber>
    </recommendedName>
    <alternativeName>
        <fullName evidence="9">Tryptophanyl-tRNA synthetase</fullName>
    </alternativeName>
</protein>
<dbReference type="OrthoDB" id="15808at2759"/>
<dbReference type="EC" id="6.1.1.2" evidence="3"/>
<keyword evidence="14" id="KW-1185">Reference proteome</keyword>
<gene>
    <name evidence="13" type="primary">WARS2</name>
    <name evidence="13" type="ORF">A0J61_06015</name>
</gene>
<dbReference type="Gene3D" id="1.10.240.10">
    <property type="entry name" value="Tyrosyl-Transfer RNA Synthetase"/>
    <property type="match status" value="1"/>
</dbReference>
<dbReference type="SUPFAM" id="SSF52374">
    <property type="entry name" value="Nucleotidylyl transferase"/>
    <property type="match status" value="1"/>
</dbReference>
<evidence type="ECO:0000256" key="3">
    <source>
        <dbReference type="ARBA" id="ARBA00013161"/>
    </source>
</evidence>
<evidence type="ECO:0000256" key="6">
    <source>
        <dbReference type="ARBA" id="ARBA00022840"/>
    </source>
</evidence>
<comment type="similarity">
    <text evidence="2 12">Belongs to the class-I aminoacyl-tRNA synthetase family.</text>
</comment>
<dbReference type="GO" id="GO:0005524">
    <property type="term" value="F:ATP binding"/>
    <property type="evidence" value="ECO:0007669"/>
    <property type="project" value="UniProtKB-KW"/>
</dbReference>
<dbReference type="FunFam" id="3.40.50.620:FF:000082">
    <property type="entry name" value="MSW1p Mitochondrial tryptophanyl-tRNA synthetase"/>
    <property type="match status" value="1"/>
</dbReference>
<dbReference type="NCBIfam" id="TIGR00233">
    <property type="entry name" value="trpS"/>
    <property type="match status" value="1"/>
</dbReference>
<reference evidence="13 14" key="1">
    <citation type="submission" date="2016-03" db="EMBL/GenBank/DDBJ databases">
        <title>Choanephora cucurbitarum.</title>
        <authorList>
            <person name="Min B."/>
            <person name="Park H."/>
            <person name="Park J.-H."/>
            <person name="Shin H.-D."/>
            <person name="Choi I.-G."/>
        </authorList>
    </citation>
    <scope>NUCLEOTIDE SEQUENCE [LARGE SCALE GENOMIC DNA]</scope>
    <source>
        <strain evidence="13 14">KUS-F28377</strain>
    </source>
</reference>
<comment type="subcellular location">
    <subcellularLocation>
        <location evidence="1">Mitochondrion matrix</location>
    </subcellularLocation>
</comment>
<dbReference type="Pfam" id="PF00579">
    <property type="entry name" value="tRNA-synt_1b"/>
    <property type="match status" value="1"/>
</dbReference>
<organism evidence="13 14">
    <name type="scientific">Choanephora cucurbitarum</name>
    <dbReference type="NCBI Taxonomy" id="101091"/>
    <lineage>
        <taxon>Eukaryota</taxon>
        <taxon>Fungi</taxon>
        <taxon>Fungi incertae sedis</taxon>
        <taxon>Mucoromycota</taxon>
        <taxon>Mucoromycotina</taxon>
        <taxon>Mucoromycetes</taxon>
        <taxon>Mucorales</taxon>
        <taxon>Mucorineae</taxon>
        <taxon>Choanephoraceae</taxon>
        <taxon>Choanephoroideae</taxon>
        <taxon>Choanephora</taxon>
    </lineage>
</organism>
<dbReference type="PANTHER" id="PTHR43766">
    <property type="entry name" value="TRYPTOPHAN--TRNA LIGASE, MITOCHONDRIAL"/>
    <property type="match status" value="1"/>
</dbReference>
<keyword evidence="8 12" id="KW-0030">Aminoacyl-tRNA synthetase</keyword>
<evidence type="ECO:0000256" key="4">
    <source>
        <dbReference type="ARBA" id="ARBA00022598"/>
    </source>
</evidence>
<evidence type="ECO:0000256" key="10">
    <source>
        <dbReference type="ARBA" id="ARBA00049929"/>
    </source>
</evidence>
<dbReference type="STRING" id="101091.A0A1C7N9X5"/>
<dbReference type="InterPro" id="IPR014729">
    <property type="entry name" value="Rossmann-like_a/b/a_fold"/>
</dbReference>
<dbReference type="PROSITE" id="PS00178">
    <property type="entry name" value="AA_TRNA_LIGASE_I"/>
    <property type="match status" value="1"/>
</dbReference>
<evidence type="ECO:0000256" key="9">
    <source>
        <dbReference type="ARBA" id="ARBA00030268"/>
    </source>
</evidence>
<dbReference type="Gene3D" id="3.40.50.620">
    <property type="entry name" value="HUPs"/>
    <property type="match status" value="1"/>
</dbReference>
<comment type="catalytic activity">
    <reaction evidence="10">
        <text>tRNA(Trp) + L-tryptophan + ATP = L-tryptophyl-tRNA(Trp) + AMP + diphosphate + H(+)</text>
        <dbReference type="Rhea" id="RHEA:24080"/>
        <dbReference type="Rhea" id="RHEA-COMP:9671"/>
        <dbReference type="Rhea" id="RHEA-COMP:9705"/>
        <dbReference type="ChEBI" id="CHEBI:15378"/>
        <dbReference type="ChEBI" id="CHEBI:30616"/>
        <dbReference type="ChEBI" id="CHEBI:33019"/>
        <dbReference type="ChEBI" id="CHEBI:57912"/>
        <dbReference type="ChEBI" id="CHEBI:78442"/>
        <dbReference type="ChEBI" id="CHEBI:78535"/>
        <dbReference type="ChEBI" id="CHEBI:456215"/>
        <dbReference type="EC" id="6.1.1.2"/>
    </reaction>
</comment>
<dbReference type="FunFam" id="1.10.240.10:FF:000002">
    <property type="entry name" value="Tryptophan--tRNA ligase"/>
    <property type="match status" value="1"/>
</dbReference>
<dbReference type="FunCoup" id="A0A1C7N9X5">
    <property type="interactions" value="402"/>
</dbReference>
<dbReference type="InParanoid" id="A0A1C7N9X5"/>
<dbReference type="AlphaFoldDB" id="A0A1C7N9X5"/>
<dbReference type="GO" id="GO:0070183">
    <property type="term" value="P:mitochondrial tryptophanyl-tRNA aminoacylation"/>
    <property type="evidence" value="ECO:0007669"/>
    <property type="project" value="EnsemblFungi"/>
</dbReference>
<name>A0A1C7N9X5_9FUNG</name>
<accession>A0A1C7N9X5</accession>